<proteinExistence type="predicted"/>
<dbReference type="Pfam" id="PF00534">
    <property type="entry name" value="Glycos_transf_1"/>
    <property type="match status" value="1"/>
</dbReference>
<dbReference type="RefSeq" id="WP_119148773.1">
    <property type="nucleotide sequence ID" value="NZ_JBHSOV010000013.1"/>
</dbReference>
<feature type="domain" description="Glycosyltransferase subfamily 4-like N-terminal" evidence="2">
    <location>
        <begin position="20"/>
        <end position="209"/>
    </location>
</feature>
<dbReference type="SUPFAM" id="SSF53756">
    <property type="entry name" value="UDP-Glycosyltransferase/glycogen phosphorylase"/>
    <property type="match status" value="1"/>
</dbReference>
<dbReference type="Pfam" id="PF13439">
    <property type="entry name" value="Glyco_transf_4"/>
    <property type="match status" value="1"/>
</dbReference>
<keyword evidence="4" id="KW-1185">Reference proteome</keyword>
<dbReference type="EMBL" id="QXJM01000029">
    <property type="protein sequence ID" value="RIE04102.1"/>
    <property type="molecule type" value="Genomic_DNA"/>
</dbReference>
<dbReference type="OrthoDB" id="9815550at2"/>
<feature type="domain" description="Glycosyl transferase family 1" evidence="1">
    <location>
        <begin position="222"/>
        <end position="380"/>
    </location>
</feature>
<dbReference type="InterPro" id="IPR028098">
    <property type="entry name" value="Glyco_trans_4-like_N"/>
</dbReference>
<dbReference type="InterPro" id="IPR050194">
    <property type="entry name" value="Glycosyltransferase_grp1"/>
</dbReference>
<dbReference type="InterPro" id="IPR001296">
    <property type="entry name" value="Glyco_trans_1"/>
</dbReference>
<organism evidence="3 4">
    <name type="scientific">Cohnella faecalis</name>
    <dbReference type="NCBI Taxonomy" id="2315694"/>
    <lineage>
        <taxon>Bacteria</taxon>
        <taxon>Bacillati</taxon>
        <taxon>Bacillota</taxon>
        <taxon>Bacilli</taxon>
        <taxon>Bacillales</taxon>
        <taxon>Paenibacillaceae</taxon>
        <taxon>Cohnella</taxon>
    </lineage>
</organism>
<sequence>MAKRMRILLTCYFYLPSTAGLWPYVKELKQALEREGHEVDLLTHHPDVLKYYISNSGKFVMKYKVKYQVQEKVGPLYDQYFPGLDARVKDYEFERISFELAASCFDLWKYDLIHAQDVISARAMARIKPKQTPLIATLHGAFAHEQLLQEEIKSKDSIRWHYAMFRDHYGAIAADEIIVPSEWLKGMLIKENNVPSDNITVVPYGIHIDSFMERMEQTPLIGPPNNKRIIACPARLSVEKGHKYLLEALVKLKQERDDWVCWLMGDGVLRDELMQLTKECNLQHNVLFMGSQHNVPVLLKISDIFVLPSIQDNLPFAVMEAQLAGKPIVVTDAGGLPGMIEHNKTGLIAKAGSGESLYLNIKEALDNEALRESMGKNAREFGLSNWPIERMIAGLFAVYEETIKKGDKVRKATKRNQSSPLVSEQLSMIATPFDHHDGENLWKRLYPQLPSEYSILDSGFIRVLNEYKNYGS</sequence>
<name>A0A398CP08_9BACL</name>
<comment type="caution">
    <text evidence="3">The sequence shown here is derived from an EMBL/GenBank/DDBJ whole genome shotgun (WGS) entry which is preliminary data.</text>
</comment>
<gene>
    <name evidence="3" type="ORF">D3H35_09165</name>
</gene>
<dbReference type="PANTHER" id="PTHR45947">
    <property type="entry name" value="SULFOQUINOVOSYL TRANSFERASE SQD2"/>
    <property type="match status" value="1"/>
</dbReference>
<evidence type="ECO:0000259" key="2">
    <source>
        <dbReference type="Pfam" id="PF13439"/>
    </source>
</evidence>
<dbReference type="PANTHER" id="PTHR45947:SF3">
    <property type="entry name" value="SULFOQUINOVOSYL TRANSFERASE SQD2"/>
    <property type="match status" value="1"/>
</dbReference>
<dbReference type="Gene3D" id="3.40.50.2000">
    <property type="entry name" value="Glycogen Phosphorylase B"/>
    <property type="match status" value="2"/>
</dbReference>
<dbReference type="CDD" id="cd03801">
    <property type="entry name" value="GT4_PimA-like"/>
    <property type="match status" value="1"/>
</dbReference>
<evidence type="ECO:0000313" key="4">
    <source>
        <dbReference type="Proteomes" id="UP000266340"/>
    </source>
</evidence>
<keyword evidence="3" id="KW-0808">Transferase</keyword>
<evidence type="ECO:0000259" key="1">
    <source>
        <dbReference type="Pfam" id="PF00534"/>
    </source>
</evidence>
<protein>
    <submittedName>
        <fullName evidence="3">Glycosyltransferase family 1 protein</fullName>
    </submittedName>
</protein>
<evidence type="ECO:0000313" key="3">
    <source>
        <dbReference type="EMBL" id="RIE04102.1"/>
    </source>
</evidence>
<dbReference type="Proteomes" id="UP000266340">
    <property type="component" value="Unassembled WGS sequence"/>
</dbReference>
<accession>A0A398CP08</accession>
<dbReference type="AlphaFoldDB" id="A0A398CP08"/>
<dbReference type="GO" id="GO:0016757">
    <property type="term" value="F:glycosyltransferase activity"/>
    <property type="evidence" value="ECO:0007669"/>
    <property type="project" value="InterPro"/>
</dbReference>
<reference evidence="3 4" key="1">
    <citation type="submission" date="2018-09" db="EMBL/GenBank/DDBJ databases">
        <title>Cohnella cavernae sp. nov., isolated from a karst cave.</title>
        <authorList>
            <person name="Zhu H."/>
        </authorList>
    </citation>
    <scope>NUCLEOTIDE SEQUENCE [LARGE SCALE GENOMIC DNA]</scope>
    <source>
        <strain evidence="3 4">K2E09-144</strain>
    </source>
</reference>